<evidence type="ECO:0000256" key="1">
    <source>
        <dbReference type="SAM" id="MobiDB-lite"/>
    </source>
</evidence>
<sequence>MSKFIIGDQENKDDQLAQAIVNAKDGDIIELQPGTYFTSESPFICTVRQNLTFVGKSSNKDNIKLNCSFTVGAKNIIIFKNLTITFPANGENTLSAYDGAEVYADNVCINRETSDNWDTVYGQNATFSFKNSQILTGLKTKAIGLSLDNSQIFADNTSIQFLFQRKSKAYLRNSIVTHEFKLRQHSETYFRNLTMVSYEVPHKNDLTVHSGSKFQGQDLVFTSNKPKLRIFKGDFKVNNTNPEPDQLHFKFDDSSKVSVDNQKPFNEDHQNIKKNK</sequence>
<organism evidence="2 3">
    <name type="scientific">Companilactobacillus paralimentarius DSM 13238 = JCM 10415</name>
    <dbReference type="NCBI Taxonomy" id="1122151"/>
    <lineage>
        <taxon>Bacteria</taxon>
        <taxon>Bacillati</taxon>
        <taxon>Bacillota</taxon>
        <taxon>Bacilli</taxon>
        <taxon>Lactobacillales</taxon>
        <taxon>Lactobacillaceae</taxon>
        <taxon>Companilactobacillus</taxon>
    </lineage>
</organism>
<evidence type="ECO:0000313" key="3">
    <source>
        <dbReference type="Proteomes" id="UP000051908"/>
    </source>
</evidence>
<feature type="region of interest" description="Disordered" evidence="1">
    <location>
        <begin position="242"/>
        <end position="276"/>
    </location>
</feature>
<dbReference type="EMBL" id="AZES01000055">
    <property type="protein sequence ID" value="KRL31256.1"/>
    <property type="molecule type" value="Genomic_DNA"/>
</dbReference>
<evidence type="ECO:0000313" key="2">
    <source>
        <dbReference type="EMBL" id="KRL31256.1"/>
    </source>
</evidence>
<feature type="compositionally biased region" description="Basic and acidic residues" evidence="1">
    <location>
        <begin position="245"/>
        <end position="255"/>
    </location>
</feature>
<proteinExistence type="predicted"/>
<dbReference type="AlphaFoldDB" id="A0A0R1PS37"/>
<evidence type="ECO:0008006" key="4">
    <source>
        <dbReference type="Google" id="ProtNLM"/>
    </source>
</evidence>
<dbReference type="RefSeq" id="WP_025085694.1">
    <property type="nucleotide sequence ID" value="NZ_AZES01000055.1"/>
</dbReference>
<name>A0A0R1PS37_9LACO</name>
<dbReference type="GeneID" id="96667833"/>
<accession>A0A0R1PS37</accession>
<gene>
    <name evidence="2" type="ORF">FD33_GL002166</name>
</gene>
<dbReference type="OrthoDB" id="2326185at2"/>
<keyword evidence="3" id="KW-1185">Reference proteome</keyword>
<dbReference type="PATRIC" id="fig|1122151.5.peg.2235"/>
<dbReference type="InterPro" id="IPR011050">
    <property type="entry name" value="Pectin_lyase_fold/virulence"/>
</dbReference>
<protein>
    <recommendedName>
        <fullName evidence="4">DUF1565 domain-containing protein</fullName>
    </recommendedName>
</protein>
<dbReference type="Proteomes" id="UP000051908">
    <property type="component" value="Unassembled WGS sequence"/>
</dbReference>
<dbReference type="SUPFAM" id="SSF51126">
    <property type="entry name" value="Pectin lyase-like"/>
    <property type="match status" value="1"/>
</dbReference>
<comment type="caution">
    <text evidence="2">The sequence shown here is derived from an EMBL/GenBank/DDBJ whole genome shotgun (WGS) entry which is preliminary data.</text>
</comment>
<reference evidence="2 3" key="1">
    <citation type="journal article" date="2015" name="Genome Announc.">
        <title>Expanding the biotechnology potential of lactobacilli through comparative genomics of 213 strains and associated genera.</title>
        <authorList>
            <person name="Sun Z."/>
            <person name="Harris H.M."/>
            <person name="McCann A."/>
            <person name="Guo C."/>
            <person name="Argimon S."/>
            <person name="Zhang W."/>
            <person name="Yang X."/>
            <person name="Jeffery I.B."/>
            <person name="Cooney J.C."/>
            <person name="Kagawa T.F."/>
            <person name="Liu W."/>
            <person name="Song Y."/>
            <person name="Salvetti E."/>
            <person name="Wrobel A."/>
            <person name="Rasinkangas P."/>
            <person name="Parkhill J."/>
            <person name="Rea M.C."/>
            <person name="O'Sullivan O."/>
            <person name="Ritari J."/>
            <person name="Douillard F.P."/>
            <person name="Paul Ross R."/>
            <person name="Yang R."/>
            <person name="Briner A.E."/>
            <person name="Felis G.E."/>
            <person name="de Vos W.M."/>
            <person name="Barrangou R."/>
            <person name="Klaenhammer T.R."/>
            <person name="Caufield P.W."/>
            <person name="Cui Y."/>
            <person name="Zhang H."/>
            <person name="O'Toole P.W."/>
        </authorList>
    </citation>
    <scope>NUCLEOTIDE SEQUENCE [LARGE SCALE GENOMIC DNA]</scope>
    <source>
        <strain evidence="2 3">DSM 13238</strain>
    </source>
</reference>
<feature type="compositionally biased region" description="Basic and acidic residues" evidence="1">
    <location>
        <begin position="265"/>
        <end position="276"/>
    </location>
</feature>